<gene>
    <name evidence="1" type="ORF">OKA104_LOCUS48543</name>
</gene>
<dbReference type="Proteomes" id="UP000663881">
    <property type="component" value="Unassembled WGS sequence"/>
</dbReference>
<comment type="caution">
    <text evidence="1">The sequence shown here is derived from an EMBL/GenBank/DDBJ whole genome shotgun (WGS) entry which is preliminary data.</text>
</comment>
<sequence length="22" mass="2439">MGILGLVGVFYYPKLQVPSTQK</sequence>
<protein>
    <submittedName>
        <fullName evidence="1">Uncharacterized protein</fullName>
    </submittedName>
</protein>
<organism evidence="1 2">
    <name type="scientific">Adineta steineri</name>
    <dbReference type="NCBI Taxonomy" id="433720"/>
    <lineage>
        <taxon>Eukaryota</taxon>
        <taxon>Metazoa</taxon>
        <taxon>Spiralia</taxon>
        <taxon>Gnathifera</taxon>
        <taxon>Rotifera</taxon>
        <taxon>Eurotatoria</taxon>
        <taxon>Bdelloidea</taxon>
        <taxon>Adinetida</taxon>
        <taxon>Adinetidae</taxon>
        <taxon>Adineta</taxon>
    </lineage>
</organism>
<dbReference type="EMBL" id="CAJOAY010021147">
    <property type="protein sequence ID" value="CAF4345981.1"/>
    <property type="molecule type" value="Genomic_DNA"/>
</dbReference>
<proteinExistence type="predicted"/>
<accession>A0A820KWR8</accession>
<name>A0A820KWR8_9BILA</name>
<evidence type="ECO:0000313" key="2">
    <source>
        <dbReference type="Proteomes" id="UP000663881"/>
    </source>
</evidence>
<dbReference type="AlphaFoldDB" id="A0A820KWR8"/>
<evidence type="ECO:0000313" key="1">
    <source>
        <dbReference type="EMBL" id="CAF4345981.1"/>
    </source>
</evidence>
<feature type="non-terminal residue" evidence="1">
    <location>
        <position position="1"/>
    </location>
</feature>
<reference evidence="1" key="1">
    <citation type="submission" date="2021-02" db="EMBL/GenBank/DDBJ databases">
        <authorList>
            <person name="Nowell W R."/>
        </authorList>
    </citation>
    <scope>NUCLEOTIDE SEQUENCE</scope>
</reference>